<organism evidence="2">
    <name type="scientific">marine metagenome</name>
    <dbReference type="NCBI Taxonomy" id="408172"/>
    <lineage>
        <taxon>unclassified sequences</taxon>
        <taxon>metagenomes</taxon>
        <taxon>ecological metagenomes</taxon>
    </lineage>
</organism>
<dbReference type="AlphaFoldDB" id="A0A382B9H8"/>
<accession>A0A382B9H8</accession>
<feature type="transmembrane region" description="Helical" evidence="1">
    <location>
        <begin position="20"/>
        <end position="44"/>
    </location>
</feature>
<reference evidence="2" key="1">
    <citation type="submission" date="2018-05" db="EMBL/GenBank/DDBJ databases">
        <authorList>
            <person name="Lanie J.A."/>
            <person name="Ng W.-L."/>
            <person name="Kazmierczak K.M."/>
            <person name="Andrzejewski T.M."/>
            <person name="Davidsen T.M."/>
            <person name="Wayne K.J."/>
            <person name="Tettelin H."/>
            <person name="Glass J.I."/>
            <person name="Rusch D."/>
            <person name="Podicherti R."/>
            <person name="Tsui H.-C.T."/>
            <person name="Winkler M.E."/>
        </authorList>
    </citation>
    <scope>NUCLEOTIDE SEQUENCE</scope>
</reference>
<keyword evidence="1" id="KW-0472">Membrane</keyword>
<name>A0A382B9H8_9ZZZZ</name>
<evidence type="ECO:0000256" key="1">
    <source>
        <dbReference type="SAM" id="Phobius"/>
    </source>
</evidence>
<keyword evidence="1" id="KW-1133">Transmembrane helix</keyword>
<gene>
    <name evidence="2" type="ORF">METZ01_LOCUS163045</name>
</gene>
<evidence type="ECO:0000313" key="2">
    <source>
        <dbReference type="EMBL" id="SVB10191.1"/>
    </source>
</evidence>
<proteinExistence type="predicted"/>
<dbReference type="EMBL" id="UINC01028714">
    <property type="protein sequence ID" value="SVB10191.1"/>
    <property type="molecule type" value="Genomic_DNA"/>
</dbReference>
<keyword evidence="1" id="KW-0812">Transmembrane</keyword>
<evidence type="ECO:0008006" key="3">
    <source>
        <dbReference type="Google" id="ProtNLM"/>
    </source>
</evidence>
<protein>
    <recommendedName>
        <fullName evidence="3">Type II secretion system protein</fullName>
    </recommendedName>
</protein>
<sequence>MKLRNNKAAYLRGRGGFTMVELAICLGIIAFALVAIIGVLPIGINVQKDNREETIINQDGMYWMEAIRSGATGINDLADHIAFIEIRNSNSQVYRWEPVPVEPGHTHIELPRGLQGAAIIGLLSMPVHADLVGPVTVRNWPQVDTRSGEYNLIRAKVRAISGSAVDKGEAAKEMAFSYRLTSEVRPIRTSGDWGDLTGRVWDNTGDKLELDANRFSKLNFYEIKLTFQWPEYKFGDEERPGPNKKVFRTVVAGRLVNRNLNLLNPLDTATGQFQEDVTSPFFFFEPNKFSVPKVARGQ</sequence>